<dbReference type="AlphaFoldDB" id="A0A4R4JT71"/>
<dbReference type="RefSeq" id="WP_036845095.1">
    <property type="nucleotide sequence ID" value="NZ_CAWOJO010000015.1"/>
</dbReference>
<accession>A0A4R4JT71</accession>
<keyword evidence="1" id="KW-0378">Hydrolase</keyword>
<sequence length="142" mass="16429">MTSYEKIKQRLFKSRRYVFERKDFSDIASYDQVGRGFNRLIKNGLLIKIGHGLYTKARMSTLTGEPIPAKPGGVDSIVSEVLKLKKVDFTFDDLTLKFMKGEITQIPASIRFKFDSRRFSTRLQIGRKIINGKVRSTEKRVY</sequence>
<dbReference type="EMBL" id="PUJY01000015">
    <property type="protein sequence ID" value="TDB57834.1"/>
    <property type="molecule type" value="Genomic_DNA"/>
</dbReference>
<reference evidence="1 2" key="1">
    <citation type="journal article" date="2019" name="Int. J. Syst. Evol. Microbiol.">
        <title>Photorhabdus khanii subsp. guanajuatensis subsp. nov., isolated from Heterorhabditis atacamensis, and Photorhabdus luminescens subsp. mexicana subsp. nov., isolated from Heterorhabditis mexicana entomopathogenic nematodes.</title>
        <authorList>
            <person name="Machado R.A.R."/>
            <person name="Bruno P."/>
            <person name="Arce C.C.M."/>
            <person name="Liechti N."/>
            <person name="Kohler A."/>
            <person name="Bernal J."/>
            <person name="Bruggmann R."/>
            <person name="Turlings T.C.J."/>
        </authorList>
    </citation>
    <scope>NUCLEOTIDE SEQUENCE [LARGE SCALE GENOMIC DNA]</scope>
    <source>
        <strain evidence="1 2">MEX20-17</strain>
    </source>
</reference>
<name>A0A4R4JT71_9GAMM</name>
<gene>
    <name evidence="1" type="ORF">C5467_10605</name>
</gene>
<evidence type="ECO:0000313" key="1">
    <source>
        <dbReference type="EMBL" id="TDB57834.1"/>
    </source>
</evidence>
<proteinExistence type="predicted"/>
<protein>
    <submittedName>
        <fullName evidence="1">S-adenosylhomocysteine hydrolase</fullName>
    </submittedName>
</protein>
<dbReference type="GO" id="GO:0016787">
    <property type="term" value="F:hydrolase activity"/>
    <property type="evidence" value="ECO:0007669"/>
    <property type="project" value="UniProtKB-KW"/>
</dbReference>
<comment type="caution">
    <text evidence="1">The sequence shown here is derived from an EMBL/GenBank/DDBJ whole genome shotgun (WGS) entry which is preliminary data.</text>
</comment>
<dbReference type="Proteomes" id="UP000295598">
    <property type="component" value="Unassembled WGS sequence"/>
</dbReference>
<evidence type="ECO:0000313" key="2">
    <source>
        <dbReference type="Proteomes" id="UP000295598"/>
    </source>
</evidence>
<organism evidence="1 2">
    <name type="scientific">Photorhabdus khanii subsp. guanajuatensis</name>
    <dbReference type="NCBI Taxonomy" id="2100166"/>
    <lineage>
        <taxon>Bacteria</taxon>
        <taxon>Pseudomonadati</taxon>
        <taxon>Pseudomonadota</taxon>
        <taxon>Gammaproteobacteria</taxon>
        <taxon>Enterobacterales</taxon>
        <taxon>Morganellaceae</taxon>
        <taxon>Photorhabdus</taxon>
    </lineage>
</organism>